<feature type="compositionally biased region" description="Polar residues" evidence="1">
    <location>
        <begin position="1"/>
        <end position="22"/>
    </location>
</feature>
<sequence>MGTQRGSCTAGFGSSQWQSSAFPVSHPFDGNPNGQWPQQATGERALPDPRTDQPDQLELTARFDRSQSQAPHVPDPSRDSSYPVYEPAQRNASAAPFAWGPPLSQPSSQSMAWPIRVARPMNDFHRSRSATRPTIHNPFLHEQYSIDEEDGTVFLIRCKQLDDSPVGSDAVDTSTVLESRQALFSLLQSNVETPNEVVQVVVNTLPPQQMAAQPSALPAVAAPRLTKKRCAVCLYFHCNQMYACVGSGDRERCICAEHSDHTKVPKYKITKPAWQYRCPPGARCSSYYIPSYSRRSPPAWRARPSAATTGITGHRSTSLALNGERTL</sequence>
<name>A0AAD6YR09_9AGAR</name>
<dbReference type="Proteomes" id="UP001219525">
    <property type="component" value="Unassembled WGS sequence"/>
</dbReference>
<evidence type="ECO:0000313" key="3">
    <source>
        <dbReference type="Proteomes" id="UP001219525"/>
    </source>
</evidence>
<dbReference type="AlphaFoldDB" id="A0AAD6YR09"/>
<accession>A0AAD6YR09</accession>
<protein>
    <submittedName>
        <fullName evidence="2">Uncharacterized protein</fullName>
    </submittedName>
</protein>
<evidence type="ECO:0000256" key="1">
    <source>
        <dbReference type="SAM" id="MobiDB-lite"/>
    </source>
</evidence>
<feature type="compositionally biased region" description="Polar residues" evidence="1">
    <location>
        <begin position="32"/>
        <end position="41"/>
    </location>
</feature>
<gene>
    <name evidence="2" type="ORF">GGX14DRAFT_627459</name>
</gene>
<reference evidence="2" key="1">
    <citation type="submission" date="2023-03" db="EMBL/GenBank/DDBJ databases">
        <title>Massive genome expansion in bonnet fungi (Mycena s.s.) driven by repeated elements and novel gene families across ecological guilds.</title>
        <authorList>
            <consortium name="Lawrence Berkeley National Laboratory"/>
            <person name="Harder C.B."/>
            <person name="Miyauchi S."/>
            <person name="Viragh M."/>
            <person name="Kuo A."/>
            <person name="Thoen E."/>
            <person name="Andreopoulos B."/>
            <person name="Lu D."/>
            <person name="Skrede I."/>
            <person name="Drula E."/>
            <person name="Henrissat B."/>
            <person name="Morin E."/>
            <person name="Kohler A."/>
            <person name="Barry K."/>
            <person name="LaButti K."/>
            <person name="Morin E."/>
            <person name="Salamov A."/>
            <person name="Lipzen A."/>
            <person name="Mereny Z."/>
            <person name="Hegedus B."/>
            <person name="Baldrian P."/>
            <person name="Stursova M."/>
            <person name="Weitz H."/>
            <person name="Taylor A."/>
            <person name="Grigoriev I.V."/>
            <person name="Nagy L.G."/>
            <person name="Martin F."/>
            <person name="Kauserud H."/>
        </authorList>
    </citation>
    <scope>NUCLEOTIDE SEQUENCE</scope>
    <source>
        <strain evidence="2">9144</strain>
    </source>
</reference>
<proteinExistence type="predicted"/>
<organism evidence="2 3">
    <name type="scientific">Mycena pura</name>
    <dbReference type="NCBI Taxonomy" id="153505"/>
    <lineage>
        <taxon>Eukaryota</taxon>
        <taxon>Fungi</taxon>
        <taxon>Dikarya</taxon>
        <taxon>Basidiomycota</taxon>
        <taxon>Agaricomycotina</taxon>
        <taxon>Agaricomycetes</taxon>
        <taxon>Agaricomycetidae</taxon>
        <taxon>Agaricales</taxon>
        <taxon>Marasmiineae</taxon>
        <taxon>Mycenaceae</taxon>
        <taxon>Mycena</taxon>
    </lineage>
</organism>
<comment type="caution">
    <text evidence="2">The sequence shown here is derived from an EMBL/GenBank/DDBJ whole genome shotgun (WGS) entry which is preliminary data.</text>
</comment>
<keyword evidence="3" id="KW-1185">Reference proteome</keyword>
<feature type="region of interest" description="Disordered" evidence="1">
    <location>
        <begin position="1"/>
        <end position="84"/>
    </location>
</feature>
<dbReference type="EMBL" id="JARJCW010000003">
    <property type="protein sequence ID" value="KAJ7226900.1"/>
    <property type="molecule type" value="Genomic_DNA"/>
</dbReference>
<evidence type="ECO:0000313" key="2">
    <source>
        <dbReference type="EMBL" id="KAJ7226900.1"/>
    </source>
</evidence>